<organism evidence="1 2">
    <name type="scientific">Paenibacillus tritici</name>
    <dbReference type="NCBI Taxonomy" id="1873425"/>
    <lineage>
        <taxon>Bacteria</taxon>
        <taxon>Bacillati</taxon>
        <taxon>Bacillota</taxon>
        <taxon>Bacilli</taxon>
        <taxon>Bacillales</taxon>
        <taxon>Paenibacillaceae</taxon>
        <taxon>Paenibacillus</taxon>
    </lineage>
</organism>
<dbReference type="RefSeq" id="WP_173137913.1">
    <property type="nucleotide sequence ID" value="NZ_JABMKX010000013.1"/>
</dbReference>
<evidence type="ECO:0000313" key="1">
    <source>
        <dbReference type="EMBL" id="NQX48126.1"/>
    </source>
</evidence>
<name>A0ABX2DXH4_9BACL</name>
<gene>
    <name evidence="1" type="ORF">HQN87_22635</name>
</gene>
<protein>
    <submittedName>
        <fullName evidence="1">Uncharacterized protein</fullName>
    </submittedName>
</protein>
<sequence>MQWEEVRKIYPNQYVKQQILESHTGNDDLKVEIRVFSRPRVARMNRILTDEQKKQMTSVIFKDEGVLSQLQQAQKDRRDGISTYSDSEEEFAQLLNKIQNE</sequence>
<dbReference type="EMBL" id="JABMKX010000013">
    <property type="protein sequence ID" value="NQX48126.1"/>
    <property type="molecule type" value="Genomic_DNA"/>
</dbReference>
<accession>A0ABX2DXH4</accession>
<reference evidence="1 2" key="1">
    <citation type="submission" date="2020-05" db="EMBL/GenBank/DDBJ databases">
        <title>Paenibacillus glebae, sp. nov., Paenibacillus humi sp. nov., Paenibacillus pedi sp. nov., Paenibacillus terrestris sp. nov. and Paenibacillus terricola sp. nov., isolated from a forest top soil sample.</title>
        <authorList>
            <person name="Qi S."/>
            <person name="Carlier A."/>
            <person name="Cnockaert M."/>
            <person name="Vandamme P."/>
        </authorList>
    </citation>
    <scope>NUCLEOTIDE SEQUENCE [LARGE SCALE GENOMIC DNA]</scope>
    <source>
        <strain evidence="1 2">LMG 29502</strain>
    </source>
</reference>
<keyword evidence="2" id="KW-1185">Reference proteome</keyword>
<dbReference type="Proteomes" id="UP000711047">
    <property type="component" value="Unassembled WGS sequence"/>
</dbReference>
<comment type="caution">
    <text evidence="1">The sequence shown here is derived from an EMBL/GenBank/DDBJ whole genome shotgun (WGS) entry which is preliminary data.</text>
</comment>
<proteinExistence type="predicted"/>
<evidence type="ECO:0000313" key="2">
    <source>
        <dbReference type="Proteomes" id="UP000711047"/>
    </source>
</evidence>